<sequence>MTAANAQTTTKATTQEGAAPMTSHMTRHEQTRNEYLSQREMLTDLQQRVERFSKGAAAAWEEADSNDRRWRDLLRESNGELIKEIRQIKRSVSESRETAEELESMAGELQAPLIEQHIAVIDARRQYEGAQQQAWGLEVEQAFEKATAALLDLPEGRHLLSLLPEVKRKTDHDVMSEPNNQEHGPADHRARVEQELAKRFQQKLAERLMGLTRRIDPEQETPAAPESLTVLRVVPLLACEQQYNGPKNSIQQRARELESQRQQTH</sequence>
<evidence type="ECO:0000313" key="3">
    <source>
        <dbReference type="Proteomes" id="UP000250025"/>
    </source>
</evidence>
<evidence type="ECO:0000313" key="2">
    <source>
        <dbReference type="EMBL" id="ARS54161.1"/>
    </source>
</evidence>
<dbReference type="AlphaFoldDB" id="A0A2Z2HKK3"/>
<dbReference type="Proteomes" id="UP000250025">
    <property type="component" value="Chromosome"/>
</dbReference>
<dbReference type="OrthoDB" id="6181208at2"/>
<feature type="region of interest" description="Disordered" evidence="1">
    <location>
        <begin position="1"/>
        <end position="33"/>
    </location>
</feature>
<accession>A0A2Z2HKK3</accession>
<organism evidence="2 3">
    <name type="scientific">Kushneria konosiri</name>
    <dbReference type="NCBI Taxonomy" id="698828"/>
    <lineage>
        <taxon>Bacteria</taxon>
        <taxon>Pseudomonadati</taxon>
        <taxon>Pseudomonadota</taxon>
        <taxon>Gammaproteobacteria</taxon>
        <taxon>Oceanospirillales</taxon>
        <taxon>Halomonadaceae</taxon>
        <taxon>Kushneria</taxon>
    </lineage>
</organism>
<proteinExistence type="predicted"/>
<evidence type="ECO:0000256" key="1">
    <source>
        <dbReference type="SAM" id="MobiDB-lite"/>
    </source>
</evidence>
<protein>
    <submittedName>
        <fullName evidence="2">Uncharacterized protein</fullName>
    </submittedName>
</protein>
<keyword evidence="3" id="KW-1185">Reference proteome</keyword>
<reference evidence="2 3" key="1">
    <citation type="journal article" date="2017" name="Int. J. Syst. Evol. Microbiol.">
        <title>Kushneria konosiri sp. nov., isolated from the Korean salt-fermented seafood Daemi-jeot.</title>
        <authorList>
            <person name="Yun J.H."/>
            <person name="Park S.K."/>
            <person name="Lee J.Y."/>
            <person name="Jung M.J."/>
            <person name="Bae J.W."/>
        </authorList>
    </citation>
    <scope>NUCLEOTIDE SEQUENCE [LARGE SCALE GENOMIC DNA]</scope>
    <source>
        <strain evidence="2 3">X49</strain>
    </source>
</reference>
<dbReference type="RefSeq" id="WP_086623032.1">
    <property type="nucleotide sequence ID" value="NZ_CP021323.1"/>
</dbReference>
<gene>
    <name evidence="2" type="ORF">B9G99_15775</name>
</gene>
<name>A0A2Z2HKK3_9GAMM</name>
<dbReference type="EMBL" id="CP021323">
    <property type="protein sequence ID" value="ARS54161.1"/>
    <property type="molecule type" value="Genomic_DNA"/>
</dbReference>
<dbReference type="KEGG" id="kus:B9G99_15775"/>
<feature type="compositionally biased region" description="Low complexity" evidence="1">
    <location>
        <begin position="1"/>
        <end position="19"/>
    </location>
</feature>